<organism evidence="5 6">
    <name type="scientific">Entamoeba histolytica</name>
    <dbReference type="NCBI Taxonomy" id="5759"/>
    <lineage>
        <taxon>Eukaryota</taxon>
        <taxon>Amoebozoa</taxon>
        <taxon>Evosea</taxon>
        <taxon>Archamoebae</taxon>
        <taxon>Mastigamoebida</taxon>
        <taxon>Entamoebidae</taxon>
        <taxon>Entamoeba</taxon>
    </lineage>
</organism>
<evidence type="ECO:0000313" key="5">
    <source>
        <dbReference type="EMBL" id="GAT93450.1"/>
    </source>
</evidence>
<dbReference type="GO" id="GO:0006895">
    <property type="term" value="P:Golgi to endosome transport"/>
    <property type="evidence" value="ECO:0007669"/>
    <property type="project" value="InterPro"/>
</dbReference>
<dbReference type="VEuPathDB" id="AmoebaDB:KM1_014740"/>
<comment type="similarity">
    <text evidence="3">Belongs to the DOP1 family.</text>
</comment>
<proteinExistence type="inferred from homology"/>
<dbReference type="GO" id="GO:0015031">
    <property type="term" value="P:protein transport"/>
    <property type="evidence" value="ECO:0007669"/>
    <property type="project" value="UniProtKB-KW"/>
</dbReference>
<sequence length="1442" mass="166075">MNIFNFSWGVSYENEFKEYLDQSIVARDWMDIYSPLNSLLRIINEKKEIIEIPHQSLFFEALLKAADQNMPQAVHGVVLDIIISYFKRYSQNQMKEYIQLFLPIILLMGKTALPQIRGRCIEIIDKFLLNNNDFTLSLLEPLVSCFASSLLQPVNGLQEKALILFQKLYDQYNLEFEQEMWLHLCITPHTREGLLKFINLKKYQINFNNIKEQTLCDGLCEMLLNQNTLVIKQTLDLMNEQLKLNKVNISSDCKRKLIQVVIKLVTFNDSGITQRLTQYLIGENDSQYFELHVKDIFIKSIYEILQRDFTDTGSSSECTKMFSAIIKNKLLSNVIGNTLTLPLMNLFIKINLNKQNVEQSNILIEMLKNAQIDELIKHLNSMEFNEKIVFVMYYIPSEEQKSQYITIALSLFKTLINDYFQKQLNATDISVLESALIIIKKTVSSLHDNLNIELPILDSLEPFKKQLTLIQTIFGEREVKALNNLLSVILTFATITTNEEFHYQLNQILLNSILSSSNIAPALVCCRLFFRLTKQSKIYLSSSQEVVSFLWKNVSSAEQFLPIIVSLLASNAEALPFSALQDVIDYERLLICMHMNKFYQKIINTNQMKCIIYSLLKSDERYFKVARDWFLFLMSHDATLFISIVMGVLNGKDEMIIENVDAVGSNEEPSSTIQNKEETKLITKNSTTQIKRELRFLTYFTQIINADIPGCFDLLLTTEINDEMKSLLVIYPFPRTLINTPIHIILMIIERICVVRESVKAADLLIILFTRYEHSEILHSFSQHILTAISVPIKSHSLQPIFHSKLLILTRTLVRSTPALIQTSLDTMDAIPLDVLIDPEIFTDFSLNSPKENLPILATKTLPEIFLKVPSMMKSNSDAFYSDVIRLIGIITQLVHRIFREYPVNKESSNNITFLAPMFNIQKKEDNQHFFKPLLFGLFSMVSELYQQLPRIQIKEVHDIIEDDLAFLMEEVFFVFPDSLLEHTATTQEHRKMFSSLFLKFTSNPINLYISTLCSLFKLGRIPADSLFDSISQILPMANGEELKELVPELFKFFSLSITTIQNHSITSFLRALRSLVSCSEINNLPPQIVVASPQIFQLFYLAVQKFTLPDDLNSFTSDLLPLAISLKPSEANPLQIFSANVSSSLSLLIPQLETILEQKNISMVEDVLLSLQRSGLLTGKWKNLVISTFNDKNFFVSNPSRLSKWLPIISLVYSQHLDQVWQSAKGSGNGIKERVDCIEAYELKKAAFVVLCGDCYTFDKIANELLKRILKIVALYPKSNQVLINSFLFLRVIYCKCSFVMTRLLLGPILVEAIRIIKNYKEFEPNVLLEILKFIDIVNINPLIDFEPFRWLFTLPLSGVTTTLSPFFNIIIPLHPENSIQTELTSITPIITLRKILSQEDEVELRRVLSKYNVLLLDMKRRNLQWKPEIINDFLMNDFIE</sequence>
<dbReference type="GO" id="GO:0005768">
    <property type="term" value="C:endosome"/>
    <property type="evidence" value="ECO:0007669"/>
    <property type="project" value="TreeGrafter"/>
</dbReference>
<gene>
    <name evidence="5" type="ORF">CL6EHI_131030</name>
</gene>
<dbReference type="VEuPathDB" id="AmoebaDB:EHI_131030"/>
<keyword evidence="2" id="KW-0653">Protein transport</keyword>
<dbReference type="InterPro" id="IPR040314">
    <property type="entry name" value="DOP1"/>
</dbReference>
<dbReference type="VEuPathDB" id="AmoebaDB:EHI5A_014080"/>
<dbReference type="EMBL" id="BDEQ01000001">
    <property type="protein sequence ID" value="GAT93450.1"/>
    <property type="molecule type" value="Genomic_DNA"/>
</dbReference>
<evidence type="ECO:0000313" key="6">
    <source>
        <dbReference type="Proteomes" id="UP000078387"/>
    </source>
</evidence>
<evidence type="ECO:0000256" key="1">
    <source>
        <dbReference type="ARBA" id="ARBA00022448"/>
    </source>
</evidence>
<name>A0A5K1U838_ENTHI</name>
<evidence type="ECO:0000259" key="4">
    <source>
        <dbReference type="Pfam" id="PF04118"/>
    </source>
</evidence>
<dbReference type="VEuPathDB" id="AmoebaDB:EHI7A_003910"/>
<evidence type="ECO:0000256" key="2">
    <source>
        <dbReference type="ARBA" id="ARBA00022927"/>
    </source>
</evidence>
<dbReference type="OMA" id="CEHILAS"/>
<dbReference type="PANTHER" id="PTHR14042">
    <property type="entry name" value="DOPEY-RELATED"/>
    <property type="match status" value="1"/>
</dbReference>
<dbReference type="Proteomes" id="UP000078387">
    <property type="component" value="Unassembled WGS sequence"/>
</dbReference>
<dbReference type="InterPro" id="IPR007249">
    <property type="entry name" value="DOP1_N"/>
</dbReference>
<reference evidence="5 6" key="1">
    <citation type="submission" date="2016-05" db="EMBL/GenBank/DDBJ databases">
        <title>First whole genome sequencing of Entamoeba histolytica HM1:IMSS-clone-6.</title>
        <authorList>
            <person name="Mukherjee Avik.K."/>
            <person name="Izumyama S."/>
            <person name="Nakada-Tsukui K."/>
            <person name="Nozaki T."/>
        </authorList>
    </citation>
    <scope>NUCLEOTIDE SEQUENCE [LARGE SCALE GENOMIC DNA]</scope>
    <source>
        <strain evidence="5 6">HM1:IMSS clone 6</strain>
    </source>
</reference>
<dbReference type="VEuPathDB" id="AmoebaDB:EHI8A_002090"/>
<keyword evidence="1" id="KW-0813">Transport</keyword>
<accession>A0A5K1U838</accession>
<feature type="domain" description="DOP1 N-terminal" evidence="4">
    <location>
        <begin position="12"/>
        <end position="284"/>
    </location>
</feature>
<protein>
    <recommendedName>
        <fullName evidence="4">DOP1 N-terminal domain-containing protein</fullName>
    </recommendedName>
</protein>
<evidence type="ECO:0000256" key="3">
    <source>
        <dbReference type="ARBA" id="ARBA00046326"/>
    </source>
</evidence>
<dbReference type="PANTHER" id="PTHR14042:SF24">
    <property type="entry name" value="PROTEIN DOPEY-1 HOMOLOG"/>
    <property type="match status" value="1"/>
</dbReference>
<dbReference type="GO" id="GO:0005802">
    <property type="term" value="C:trans-Golgi network"/>
    <property type="evidence" value="ECO:0007669"/>
    <property type="project" value="TreeGrafter"/>
</dbReference>
<comment type="caution">
    <text evidence="5">The sequence shown here is derived from an EMBL/GenBank/DDBJ whole genome shotgun (WGS) entry which is preliminary data.</text>
</comment>
<dbReference type="GO" id="GO:0005829">
    <property type="term" value="C:cytosol"/>
    <property type="evidence" value="ECO:0007669"/>
    <property type="project" value="GOC"/>
</dbReference>
<dbReference type="Pfam" id="PF04118">
    <property type="entry name" value="Dopey_N"/>
    <property type="match status" value="1"/>
</dbReference>